<sequence>MDLGLKVKKINDLTAKRGNRELKQLGLTFSQFHALVYLEHCQDGQAPLKQLEIHFQVAQATMAGIVGRLECKGYVKSRLAENDKRVKIVTLTQEGRRICKSAKQWGSQLQKQLALLYSDKELRQFEEYLDRLYEFLAQDEERTAGEKDDQ</sequence>
<evidence type="ECO:0000256" key="2">
    <source>
        <dbReference type="ARBA" id="ARBA00023125"/>
    </source>
</evidence>
<dbReference type="Proteomes" id="UP000616547">
    <property type="component" value="Unassembled WGS sequence"/>
</dbReference>
<organism evidence="5 6">
    <name type="scientific">Lactobacillus nasalidis</name>
    <dbReference type="NCBI Taxonomy" id="2797258"/>
    <lineage>
        <taxon>Bacteria</taxon>
        <taxon>Bacillati</taxon>
        <taxon>Bacillota</taxon>
        <taxon>Bacilli</taxon>
        <taxon>Lactobacillales</taxon>
        <taxon>Lactobacillaceae</taxon>
        <taxon>Lactobacillus</taxon>
    </lineage>
</organism>
<dbReference type="InterPro" id="IPR000835">
    <property type="entry name" value="HTH_MarR-typ"/>
</dbReference>
<reference evidence="6" key="1">
    <citation type="submission" date="2021-01" db="EMBL/GenBank/DDBJ databases">
        <title>Draft genome sequence of Nasalis larvatus strain YZ03.</title>
        <authorList>
            <person name="Suzuki-Hashido N."/>
            <person name="Tsuchida S."/>
            <person name="Hayakawa T."/>
        </authorList>
    </citation>
    <scope>NUCLEOTIDE SEQUENCE [LARGE SCALE GENOMIC DNA]</scope>
    <source>
        <strain evidence="6">YZ03</strain>
    </source>
</reference>
<dbReference type="Pfam" id="PF01047">
    <property type="entry name" value="MarR"/>
    <property type="match status" value="1"/>
</dbReference>
<dbReference type="InterPro" id="IPR036388">
    <property type="entry name" value="WH-like_DNA-bd_sf"/>
</dbReference>
<dbReference type="PROSITE" id="PS01117">
    <property type="entry name" value="HTH_MARR_1"/>
    <property type="match status" value="1"/>
</dbReference>
<evidence type="ECO:0000259" key="4">
    <source>
        <dbReference type="PROSITE" id="PS50995"/>
    </source>
</evidence>
<name>A0ABQ3W2L5_9LACO</name>
<dbReference type="PRINTS" id="PR00598">
    <property type="entry name" value="HTHMARR"/>
</dbReference>
<evidence type="ECO:0000313" key="5">
    <source>
        <dbReference type="EMBL" id="GHW00541.1"/>
    </source>
</evidence>
<proteinExistence type="predicted"/>
<dbReference type="InterPro" id="IPR023187">
    <property type="entry name" value="Tscrpt_reg_MarR-type_CS"/>
</dbReference>
<dbReference type="SUPFAM" id="SSF46785">
    <property type="entry name" value="Winged helix' DNA-binding domain"/>
    <property type="match status" value="1"/>
</dbReference>
<keyword evidence="3" id="KW-0804">Transcription</keyword>
<comment type="caution">
    <text evidence="5">The sequence shown here is derived from an EMBL/GenBank/DDBJ whole genome shotgun (WGS) entry which is preliminary data.</text>
</comment>
<dbReference type="SMART" id="SM00347">
    <property type="entry name" value="HTH_MARR"/>
    <property type="match status" value="1"/>
</dbReference>
<dbReference type="Gene3D" id="1.10.10.10">
    <property type="entry name" value="Winged helix-like DNA-binding domain superfamily/Winged helix DNA-binding domain"/>
    <property type="match status" value="1"/>
</dbReference>
<dbReference type="EMBL" id="BOCI01000067">
    <property type="protein sequence ID" value="GHW00541.1"/>
    <property type="molecule type" value="Genomic_DNA"/>
</dbReference>
<evidence type="ECO:0000256" key="3">
    <source>
        <dbReference type="ARBA" id="ARBA00023163"/>
    </source>
</evidence>
<dbReference type="RefSeq" id="WP_201332050.1">
    <property type="nucleotide sequence ID" value="NZ_BOCG01000606.1"/>
</dbReference>
<dbReference type="PROSITE" id="PS50995">
    <property type="entry name" value="HTH_MARR_2"/>
    <property type="match status" value="1"/>
</dbReference>
<feature type="domain" description="HTH marR-type" evidence="4">
    <location>
        <begin position="1"/>
        <end position="134"/>
    </location>
</feature>
<protein>
    <recommendedName>
        <fullName evidence="4">HTH marR-type domain-containing protein</fullName>
    </recommendedName>
</protein>
<accession>A0ABQ3W2L5</accession>
<keyword evidence="2" id="KW-0238">DNA-binding</keyword>
<evidence type="ECO:0000256" key="1">
    <source>
        <dbReference type="ARBA" id="ARBA00023015"/>
    </source>
</evidence>
<dbReference type="PANTHER" id="PTHR42756:SF1">
    <property type="entry name" value="TRANSCRIPTIONAL REPRESSOR OF EMRAB OPERON"/>
    <property type="match status" value="1"/>
</dbReference>
<evidence type="ECO:0000313" key="6">
    <source>
        <dbReference type="Proteomes" id="UP000616547"/>
    </source>
</evidence>
<keyword evidence="1" id="KW-0805">Transcription regulation</keyword>
<dbReference type="InterPro" id="IPR036390">
    <property type="entry name" value="WH_DNA-bd_sf"/>
</dbReference>
<dbReference type="PANTHER" id="PTHR42756">
    <property type="entry name" value="TRANSCRIPTIONAL REGULATOR, MARR"/>
    <property type="match status" value="1"/>
</dbReference>
<keyword evidence="6" id="KW-1185">Reference proteome</keyword>
<gene>
    <name evidence="5" type="ORF">lacNasYZ03_02280</name>
</gene>